<evidence type="ECO:0000313" key="6">
    <source>
        <dbReference type="EMBL" id="ETO63302.1"/>
    </source>
</evidence>
<comment type="caution">
    <text evidence="6">The sequence shown here is derived from an EMBL/GenBank/DDBJ whole genome shotgun (WGS) entry which is preliminary data.</text>
</comment>
<proteinExistence type="inferred from homology"/>
<evidence type="ECO:0000256" key="2">
    <source>
        <dbReference type="ARBA" id="ARBA00010400"/>
    </source>
</evidence>
<comment type="function">
    <text evidence="5">Effector that suppresses plant defense responses during pathogen infection.</text>
</comment>
<protein>
    <recommendedName>
        <fullName evidence="5">RxLR effector protein</fullName>
    </recommendedName>
</protein>
<accession>A0A080Z9J1</accession>
<dbReference type="EMBL" id="ANJA01003508">
    <property type="protein sequence ID" value="ETO63302.1"/>
    <property type="molecule type" value="Genomic_DNA"/>
</dbReference>
<keyword evidence="4 5" id="KW-0732">Signal</keyword>
<organism evidence="6 7">
    <name type="scientific">Phytophthora nicotianae P1976</name>
    <dbReference type="NCBI Taxonomy" id="1317066"/>
    <lineage>
        <taxon>Eukaryota</taxon>
        <taxon>Sar</taxon>
        <taxon>Stramenopiles</taxon>
        <taxon>Oomycota</taxon>
        <taxon>Peronosporomycetes</taxon>
        <taxon>Peronosporales</taxon>
        <taxon>Peronosporaceae</taxon>
        <taxon>Phytophthora</taxon>
    </lineage>
</organism>
<dbReference type="AlphaFoldDB" id="A0A080Z9J1"/>
<dbReference type="OrthoDB" id="128000at2759"/>
<evidence type="ECO:0000313" key="7">
    <source>
        <dbReference type="Proteomes" id="UP000028582"/>
    </source>
</evidence>
<feature type="signal peptide" evidence="5">
    <location>
        <begin position="1"/>
        <end position="21"/>
    </location>
</feature>
<evidence type="ECO:0000256" key="4">
    <source>
        <dbReference type="ARBA" id="ARBA00022729"/>
    </source>
</evidence>
<evidence type="ECO:0000256" key="1">
    <source>
        <dbReference type="ARBA" id="ARBA00004613"/>
    </source>
</evidence>
<dbReference type="Pfam" id="PF16810">
    <property type="entry name" value="RXLR"/>
    <property type="match status" value="1"/>
</dbReference>
<comment type="subcellular location">
    <subcellularLocation>
        <location evidence="1 5">Secreted</location>
    </subcellularLocation>
</comment>
<evidence type="ECO:0000256" key="3">
    <source>
        <dbReference type="ARBA" id="ARBA00022525"/>
    </source>
</evidence>
<gene>
    <name evidence="6" type="ORF">F444_18959</name>
</gene>
<evidence type="ECO:0000256" key="5">
    <source>
        <dbReference type="RuleBase" id="RU367124"/>
    </source>
</evidence>
<comment type="domain">
    <text evidence="5">The RxLR-dEER motif acts to carry the protein into the host cell cytoplasm through binding to cell surface phosphatidylinositol-3-phosphate.</text>
</comment>
<keyword evidence="3 5" id="KW-0964">Secreted</keyword>
<feature type="chain" id="PRO_5045006564" description="RxLR effector protein" evidence="5">
    <location>
        <begin position="22"/>
        <end position="112"/>
    </location>
</feature>
<name>A0A080Z9J1_PHYNI</name>
<sequence length="112" mass="12232">MRLTYILGIVLAATLHASSSAIPATKGHSTMLGHGVSPDAVDSVHRDGGRLLRRVEKPASDGVGIQEERMFGGLTRFFQKLRYAGKLPVTSAGKSKLYRQVAESLRKTQRNR</sequence>
<comment type="similarity">
    <text evidence="2 5">Belongs to the RxLR effector family.</text>
</comment>
<dbReference type="InterPro" id="IPR031825">
    <property type="entry name" value="RXLR"/>
</dbReference>
<dbReference type="Proteomes" id="UP000028582">
    <property type="component" value="Unassembled WGS sequence"/>
</dbReference>
<reference evidence="6 7" key="1">
    <citation type="submission" date="2013-11" db="EMBL/GenBank/DDBJ databases">
        <title>The Genome Sequence of Phytophthora parasitica P1976.</title>
        <authorList>
            <consortium name="The Broad Institute Genomics Platform"/>
            <person name="Russ C."/>
            <person name="Tyler B."/>
            <person name="Panabieres F."/>
            <person name="Shan W."/>
            <person name="Tripathy S."/>
            <person name="Grunwald N."/>
            <person name="Machado M."/>
            <person name="Johnson C.S."/>
            <person name="Walker B."/>
            <person name="Young S."/>
            <person name="Zeng Q."/>
            <person name="Gargeya S."/>
            <person name="Fitzgerald M."/>
            <person name="Haas B."/>
            <person name="Abouelleil A."/>
            <person name="Allen A.W."/>
            <person name="Alvarado L."/>
            <person name="Arachchi H.M."/>
            <person name="Berlin A.M."/>
            <person name="Chapman S.B."/>
            <person name="Gainer-Dewar J."/>
            <person name="Goldberg J."/>
            <person name="Griggs A."/>
            <person name="Gujja S."/>
            <person name="Hansen M."/>
            <person name="Howarth C."/>
            <person name="Imamovic A."/>
            <person name="Ireland A."/>
            <person name="Larimer J."/>
            <person name="McCowan C."/>
            <person name="Murphy C."/>
            <person name="Pearson M."/>
            <person name="Poon T.W."/>
            <person name="Priest M."/>
            <person name="Roberts A."/>
            <person name="Saif S."/>
            <person name="Shea T."/>
            <person name="Sisk P."/>
            <person name="Sykes S."/>
            <person name="Wortman J."/>
            <person name="Nusbaum C."/>
            <person name="Birren B."/>
        </authorList>
    </citation>
    <scope>NUCLEOTIDE SEQUENCE [LARGE SCALE GENOMIC DNA]</scope>
    <source>
        <strain evidence="6 7">P1976</strain>
    </source>
</reference>